<protein>
    <recommendedName>
        <fullName evidence="2">Cell division coordinator CpoB</fullName>
    </recommendedName>
</protein>
<dbReference type="HOGENOM" id="CLU_044315_2_1_6"/>
<organism evidence="6 7">
    <name type="scientific">Simiduia agarivorans (strain DSM 21679 / JCM 13881 / BCRC 17597 / SA1)</name>
    <dbReference type="NCBI Taxonomy" id="1117647"/>
    <lineage>
        <taxon>Bacteria</taxon>
        <taxon>Pseudomonadati</taxon>
        <taxon>Pseudomonadota</taxon>
        <taxon>Gammaproteobacteria</taxon>
        <taxon>Cellvibrionales</taxon>
        <taxon>Cellvibrionaceae</taxon>
        <taxon>Simiduia</taxon>
    </lineage>
</organism>
<keyword evidence="7" id="KW-1185">Reference proteome</keyword>
<dbReference type="Gene3D" id="1.25.40.10">
    <property type="entry name" value="Tetratricopeptide repeat domain"/>
    <property type="match status" value="1"/>
</dbReference>
<keyword evidence="2" id="KW-0574">Periplasm</keyword>
<keyword evidence="2" id="KW-0132">Cell division</keyword>
<dbReference type="Pfam" id="PF16331">
    <property type="entry name" value="TolA_bind_tri"/>
    <property type="match status" value="1"/>
</dbReference>
<dbReference type="SMART" id="SM00028">
    <property type="entry name" value="TPR"/>
    <property type="match status" value="2"/>
</dbReference>
<dbReference type="AlphaFoldDB" id="K4KS14"/>
<accession>K4KS14</accession>
<dbReference type="SUPFAM" id="SSF48452">
    <property type="entry name" value="TPR-like"/>
    <property type="match status" value="1"/>
</dbReference>
<dbReference type="Proteomes" id="UP000000466">
    <property type="component" value="Chromosome"/>
</dbReference>
<keyword evidence="3" id="KW-0802">TPR repeat</keyword>
<keyword evidence="1 2" id="KW-0732">Signal</keyword>
<evidence type="ECO:0000313" key="6">
    <source>
        <dbReference type="EMBL" id="AFV00954.1"/>
    </source>
</evidence>
<comment type="subcellular location">
    <subcellularLocation>
        <location evidence="2">Periplasm</location>
    </subcellularLocation>
</comment>
<evidence type="ECO:0000256" key="1">
    <source>
        <dbReference type="ARBA" id="ARBA00022729"/>
    </source>
</evidence>
<comment type="function">
    <text evidence="2">Mediates coordination of peptidoglycan synthesis and outer membrane constriction during cell division.</text>
</comment>
<reference evidence="6 7" key="1">
    <citation type="journal article" date="2013" name="Genome Announc.">
        <title>Complete genome sequence of Simiduia agarivorans SA1(T), a marine bacterium able to degrade a variety of polysaccharides.</title>
        <authorList>
            <person name="Lin S.Y."/>
            <person name="Shieh W.Y."/>
            <person name="Chen J.S."/>
            <person name="Tang S.L."/>
        </authorList>
    </citation>
    <scope>NUCLEOTIDE SEQUENCE [LARGE SCALE GENOMIC DNA]</scope>
    <source>
        <strain evidence="7">DSM 21679 / JCM 13881 / BCRC 17597 / SA1</strain>
    </source>
</reference>
<comment type="similarity">
    <text evidence="2">Belongs to the CpoB family.</text>
</comment>
<feature type="domain" description="YbgF trimerisation" evidence="5">
    <location>
        <begin position="46"/>
        <end position="103"/>
    </location>
</feature>
<dbReference type="KEGG" id="saga:M5M_19135"/>
<dbReference type="InterPro" id="IPR014162">
    <property type="entry name" value="CpoB_C"/>
</dbReference>
<keyword evidence="2" id="KW-0131">Cell cycle</keyword>
<feature type="chain" id="PRO_5009992116" description="Cell division coordinator CpoB" evidence="2">
    <location>
        <begin position="21"/>
        <end position="238"/>
    </location>
</feature>
<dbReference type="PROSITE" id="PS50005">
    <property type="entry name" value="TPR"/>
    <property type="match status" value="1"/>
</dbReference>
<dbReference type="InterPro" id="IPR011990">
    <property type="entry name" value="TPR-like_helical_dom_sf"/>
</dbReference>
<evidence type="ECO:0000259" key="5">
    <source>
        <dbReference type="Pfam" id="PF16331"/>
    </source>
</evidence>
<feature type="repeat" description="TPR" evidence="3">
    <location>
        <begin position="156"/>
        <end position="189"/>
    </location>
</feature>
<evidence type="ECO:0000256" key="3">
    <source>
        <dbReference type="PROSITE-ProRule" id="PRU00339"/>
    </source>
</evidence>
<dbReference type="GO" id="GO:0070206">
    <property type="term" value="P:protein trimerization"/>
    <property type="evidence" value="ECO:0007669"/>
    <property type="project" value="InterPro"/>
</dbReference>
<dbReference type="InterPro" id="IPR019734">
    <property type="entry name" value="TPR_rpt"/>
</dbReference>
<dbReference type="GO" id="GO:0030288">
    <property type="term" value="C:outer membrane-bounded periplasmic space"/>
    <property type="evidence" value="ECO:0007669"/>
    <property type="project" value="UniProtKB-UniRule"/>
</dbReference>
<feature type="signal peptide" evidence="2">
    <location>
        <begin position="1"/>
        <end position="20"/>
    </location>
</feature>
<sequence length="238" mass="26236" precursor="true">MKPLSLSLISMLLLAPSALAQVQVVESRPTAQAQTTTATPVVPASTQQADMFYRLQALQQEMLELRGLVEEQAYEINRLKQQRHDDYMDLDRRISALSGAAPATTSAAAGTSPVGAGDDGSAYKAAYAHLRNRDLTAAIKGFTDYLNQYPKGQYAANSQYWLGEIYLVEGKAEQAKQWFERVVKEFPTDRKAPDAKYKLGTVLFQLGDKARAKQLLQQVADSKADAARLARDFLAANY</sequence>
<evidence type="ECO:0000259" key="4">
    <source>
        <dbReference type="Pfam" id="PF13525"/>
    </source>
</evidence>
<evidence type="ECO:0000313" key="7">
    <source>
        <dbReference type="Proteomes" id="UP000000466"/>
    </source>
</evidence>
<gene>
    <name evidence="2" type="primary">cpoB</name>
    <name evidence="6" type="ordered locus">M5M_19135</name>
</gene>
<dbReference type="RefSeq" id="WP_015049104.1">
    <property type="nucleotide sequence ID" value="NC_018868.3"/>
</dbReference>
<dbReference type="Gene3D" id="1.20.5.110">
    <property type="match status" value="1"/>
</dbReference>
<dbReference type="HAMAP" id="MF_02066">
    <property type="entry name" value="CpoB"/>
    <property type="match status" value="1"/>
</dbReference>
<dbReference type="eggNOG" id="COG1729">
    <property type="taxonomic scope" value="Bacteria"/>
</dbReference>
<dbReference type="Pfam" id="PF13525">
    <property type="entry name" value="YfiO"/>
    <property type="match status" value="1"/>
</dbReference>
<feature type="domain" description="Outer membrane lipoprotein BamD-like" evidence="4">
    <location>
        <begin position="120"/>
        <end position="236"/>
    </location>
</feature>
<evidence type="ECO:0000256" key="2">
    <source>
        <dbReference type="HAMAP-Rule" id="MF_02066"/>
    </source>
</evidence>
<dbReference type="STRING" id="1117647.M5M_19135"/>
<dbReference type="OrthoDB" id="9768142at2"/>
<proteinExistence type="inferred from homology"/>
<dbReference type="InterPro" id="IPR032519">
    <property type="entry name" value="YbgF_tri"/>
</dbReference>
<dbReference type="NCBIfam" id="TIGR02795">
    <property type="entry name" value="tol_pal_ybgF"/>
    <property type="match status" value="1"/>
</dbReference>
<name>K4KS14_SIMAS</name>
<dbReference type="EMBL" id="CP003746">
    <property type="protein sequence ID" value="AFV00954.1"/>
    <property type="molecule type" value="Genomic_DNA"/>
</dbReference>
<dbReference type="GO" id="GO:0043093">
    <property type="term" value="P:FtsZ-dependent cytokinesis"/>
    <property type="evidence" value="ECO:0007669"/>
    <property type="project" value="UniProtKB-UniRule"/>
</dbReference>
<dbReference type="InterPro" id="IPR034706">
    <property type="entry name" value="CpoB"/>
</dbReference>
<dbReference type="InterPro" id="IPR039565">
    <property type="entry name" value="BamD-like"/>
</dbReference>